<dbReference type="GO" id="GO:0004197">
    <property type="term" value="F:cysteine-type endopeptidase activity"/>
    <property type="evidence" value="ECO:0007669"/>
    <property type="project" value="InterPro"/>
</dbReference>
<evidence type="ECO:0000313" key="3">
    <source>
        <dbReference type="EMBL" id="OCH86507.1"/>
    </source>
</evidence>
<evidence type="ECO:0000256" key="1">
    <source>
        <dbReference type="ARBA" id="ARBA00009005"/>
    </source>
</evidence>
<dbReference type="Proteomes" id="UP000250043">
    <property type="component" value="Unassembled WGS sequence"/>
</dbReference>
<dbReference type="GO" id="GO:0006508">
    <property type="term" value="P:proteolysis"/>
    <property type="evidence" value="ECO:0007669"/>
    <property type="project" value="InterPro"/>
</dbReference>
<dbReference type="InterPro" id="IPR011600">
    <property type="entry name" value="Pept_C14_caspase"/>
</dbReference>
<evidence type="ECO:0000259" key="2">
    <source>
        <dbReference type="Pfam" id="PF00656"/>
    </source>
</evidence>
<accession>A0A8E2AQY7</accession>
<organism evidence="3 4">
    <name type="scientific">Obba rivulosa</name>
    <dbReference type="NCBI Taxonomy" id="1052685"/>
    <lineage>
        <taxon>Eukaryota</taxon>
        <taxon>Fungi</taxon>
        <taxon>Dikarya</taxon>
        <taxon>Basidiomycota</taxon>
        <taxon>Agaricomycotina</taxon>
        <taxon>Agaricomycetes</taxon>
        <taxon>Polyporales</taxon>
        <taxon>Gelatoporiaceae</taxon>
        <taxon>Obba</taxon>
    </lineage>
</organism>
<dbReference type="OrthoDB" id="3223806at2759"/>
<dbReference type="PANTHER" id="PTHR48104">
    <property type="entry name" value="METACASPASE-4"/>
    <property type="match status" value="1"/>
</dbReference>
<protein>
    <recommendedName>
        <fullName evidence="2">Peptidase C14 caspase domain-containing protein</fullName>
    </recommendedName>
</protein>
<dbReference type="Gene3D" id="3.40.50.12660">
    <property type="match status" value="1"/>
</dbReference>
<proteinExistence type="inferred from homology"/>
<evidence type="ECO:0000313" key="4">
    <source>
        <dbReference type="Proteomes" id="UP000250043"/>
    </source>
</evidence>
<comment type="similarity">
    <text evidence="1">Belongs to the peptidase C14B family.</text>
</comment>
<dbReference type="EMBL" id="KV722525">
    <property type="protein sequence ID" value="OCH86507.1"/>
    <property type="molecule type" value="Genomic_DNA"/>
</dbReference>
<name>A0A8E2AQY7_9APHY</name>
<dbReference type="PANTHER" id="PTHR48104:SF30">
    <property type="entry name" value="METACASPASE-1"/>
    <property type="match status" value="1"/>
</dbReference>
<dbReference type="InterPro" id="IPR050452">
    <property type="entry name" value="Metacaspase"/>
</dbReference>
<dbReference type="AlphaFoldDB" id="A0A8E2AQY7"/>
<dbReference type="GO" id="GO:0005737">
    <property type="term" value="C:cytoplasm"/>
    <property type="evidence" value="ECO:0007669"/>
    <property type="project" value="TreeGrafter"/>
</dbReference>
<sequence>MSLNGTYCDPELIKNLLINTYQWNEDDIKILKDDDGYDQPTRENILNAMEDLVTGAQAGDRLLFSFSGHGSQVENLDGSEEDGFDEVIWPVDIVYNDDHSLVQNYIIDDHIHDILVKHMPGGAEIVMIFDSCHSGTAADLPCNTEVKTSVTSKRFANGQALVTKHSMRHVLSEDQPQEPTVEFPDAAAEKFSRKFKEASLEATVQSWSACRDDEITYDTSDGGLLVKGFADTLQDTPNPTNGELLELISYHLIKRAAACQAGHIADEVHPQLGSLHPILSDTFEL</sequence>
<reference evidence="3 4" key="1">
    <citation type="submission" date="2016-07" db="EMBL/GenBank/DDBJ databases">
        <title>Draft genome of the white-rot fungus Obba rivulosa 3A-2.</title>
        <authorList>
            <consortium name="DOE Joint Genome Institute"/>
            <person name="Miettinen O."/>
            <person name="Riley R."/>
            <person name="Acob R."/>
            <person name="Barry K."/>
            <person name="Cullen D."/>
            <person name="De Vries R."/>
            <person name="Hainaut M."/>
            <person name="Hatakka A."/>
            <person name="Henrissat B."/>
            <person name="Hilden K."/>
            <person name="Kuo R."/>
            <person name="Labutti K."/>
            <person name="Lipzen A."/>
            <person name="Makela M.R."/>
            <person name="Sandor L."/>
            <person name="Spatafora J.W."/>
            <person name="Grigoriev I.V."/>
            <person name="Hibbett D.S."/>
        </authorList>
    </citation>
    <scope>NUCLEOTIDE SEQUENCE [LARGE SCALE GENOMIC DNA]</scope>
    <source>
        <strain evidence="3 4">3A-2</strain>
    </source>
</reference>
<keyword evidence="4" id="KW-1185">Reference proteome</keyword>
<gene>
    <name evidence="3" type="ORF">OBBRIDRAFT_797129</name>
</gene>
<feature type="domain" description="Peptidase C14 caspase" evidence="2">
    <location>
        <begin position="2"/>
        <end position="249"/>
    </location>
</feature>
<dbReference type="Pfam" id="PF00656">
    <property type="entry name" value="Peptidase_C14"/>
    <property type="match status" value="1"/>
</dbReference>